<sequence>MRHTTARSVPIIACLVLLAGARGLSASGNAPYTPPPGSVERKAIMESLRAGLRLFPESYSLDFQYKRGDVGVRGDFPIIFMVRHLKIKDGWAWAEVDVKDYCCASTHALLRKEETRWTVKALVNPMYAACEESGDDCILIQRYIYERIRKKFPTVPSDIFPNIDPELIKVLMDINDTSHSLAPGGFVYFVQEFRKKDGWAWLKAELRNGDGTAHFEPLACLVHHENGTWRVKASTPCCGECEEDPECAAGMYHRKIMRLFPSAPKEIFP</sequence>
<feature type="signal peptide" evidence="1">
    <location>
        <begin position="1"/>
        <end position="26"/>
    </location>
</feature>
<organism evidence="2">
    <name type="scientific">Desulfacinum infernum</name>
    <dbReference type="NCBI Taxonomy" id="35837"/>
    <lineage>
        <taxon>Bacteria</taxon>
        <taxon>Pseudomonadati</taxon>
        <taxon>Thermodesulfobacteriota</taxon>
        <taxon>Syntrophobacteria</taxon>
        <taxon>Syntrophobacterales</taxon>
        <taxon>Syntrophobacteraceae</taxon>
        <taxon>Desulfacinum</taxon>
    </lineage>
</organism>
<dbReference type="AlphaFoldDB" id="A0A831ZRP8"/>
<comment type="caution">
    <text evidence="2">The sequence shown here is derived from an EMBL/GenBank/DDBJ whole genome shotgun (WGS) entry which is preliminary data.</text>
</comment>
<evidence type="ECO:0000256" key="1">
    <source>
        <dbReference type="SAM" id="SignalP"/>
    </source>
</evidence>
<feature type="chain" id="PRO_5032778022" evidence="1">
    <location>
        <begin position="27"/>
        <end position="269"/>
    </location>
</feature>
<accession>A0A831ZRP8</accession>
<dbReference type="EMBL" id="DSTK01000021">
    <property type="protein sequence ID" value="HFK97109.1"/>
    <property type="molecule type" value="Genomic_DNA"/>
</dbReference>
<name>A0A831ZRP8_9BACT</name>
<protein>
    <submittedName>
        <fullName evidence="2">Uncharacterized protein</fullName>
    </submittedName>
</protein>
<reference evidence="2" key="1">
    <citation type="journal article" date="2020" name="mSystems">
        <title>Genome- and Community-Level Interaction Insights into Carbon Utilization and Element Cycling Functions of Hydrothermarchaeota in Hydrothermal Sediment.</title>
        <authorList>
            <person name="Zhou Z."/>
            <person name="Liu Y."/>
            <person name="Xu W."/>
            <person name="Pan J."/>
            <person name="Luo Z.H."/>
            <person name="Li M."/>
        </authorList>
    </citation>
    <scope>NUCLEOTIDE SEQUENCE [LARGE SCALE GENOMIC DNA]</scope>
    <source>
        <strain evidence="2">SpSt-456</strain>
    </source>
</reference>
<keyword evidence="1" id="KW-0732">Signal</keyword>
<gene>
    <name evidence="2" type="ORF">ENS06_07260</name>
</gene>
<evidence type="ECO:0000313" key="2">
    <source>
        <dbReference type="EMBL" id="HFK97109.1"/>
    </source>
</evidence>
<proteinExistence type="predicted"/>